<evidence type="ECO:0000256" key="2">
    <source>
        <dbReference type="ARBA" id="ARBA00022448"/>
    </source>
</evidence>
<evidence type="ECO:0000313" key="11">
    <source>
        <dbReference type="EMBL" id="GEQ12864.1"/>
    </source>
</evidence>
<protein>
    <recommendedName>
        <fullName evidence="8">Multidrug efflux pump Tap</fullName>
    </recommendedName>
</protein>
<organism evidence="11 12">
    <name type="scientific">Knoellia locipacati</name>
    <dbReference type="NCBI Taxonomy" id="882824"/>
    <lineage>
        <taxon>Bacteria</taxon>
        <taxon>Bacillati</taxon>
        <taxon>Actinomycetota</taxon>
        <taxon>Actinomycetes</taxon>
        <taxon>Micrococcales</taxon>
        <taxon>Intrasporangiaceae</taxon>
        <taxon>Knoellia</taxon>
    </lineage>
</organism>
<dbReference type="Gene3D" id="1.20.1250.20">
    <property type="entry name" value="MFS general substrate transporter like domains"/>
    <property type="match status" value="1"/>
</dbReference>
<dbReference type="CDD" id="cd06173">
    <property type="entry name" value="MFS_MefA_like"/>
    <property type="match status" value="1"/>
</dbReference>
<reference evidence="11 12" key="1">
    <citation type="submission" date="2019-07" db="EMBL/GenBank/DDBJ databases">
        <title>Whole genome shotgun sequence of Knoellia locipacati NBRC 109775.</title>
        <authorList>
            <person name="Hosoyama A."/>
            <person name="Uohara A."/>
            <person name="Ohji S."/>
            <person name="Ichikawa N."/>
        </authorList>
    </citation>
    <scope>NUCLEOTIDE SEQUENCE [LARGE SCALE GENOMIC DNA]</scope>
    <source>
        <strain evidence="11 12">NBRC 109775</strain>
    </source>
</reference>
<comment type="similarity">
    <text evidence="7">Belongs to the major facilitator superfamily. Drug:H(+) antiporter-3 (DHA3) (TC 2.A.1.21) family.</text>
</comment>
<feature type="transmembrane region" description="Helical" evidence="9">
    <location>
        <begin position="207"/>
        <end position="232"/>
    </location>
</feature>
<dbReference type="SUPFAM" id="SSF103473">
    <property type="entry name" value="MFS general substrate transporter"/>
    <property type="match status" value="1"/>
</dbReference>
<dbReference type="PANTHER" id="PTHR23513">
    <property type="entry name" value="INTEGRAL MEMBRANE EFFLUX PROTEIN-RELATED"/>
    <property type="match status" value="1"/>
</dbReference>
<name>A0A512SY64_9MICO</name>
<keyword evidence="2" id="KW-0813">Transport</keyword>
<dbReference type="Proteomes" id="UP000321793">
    <property type="component" value="Unassembled WGS sequence"/>
</dbReference>
<dbReference type="GO" id="GO:0022857">
    <property type="term" value="F:transmembrane transporter activity"/>
    <property type="evidence" value="ECO:0007669"/>
    <property type="project" value="InterPro"/>
</dbReference>
<dbReference type="PROSITE" id="PS50850">
    <property type="entry name" value="MFS"/>
    <property type="match status" value="1"/>
</dbReference>
<dbReference type="PANTHER" id="PTHR23513:SF9">
    <property type="entry name" value="ENTEROBACTIN EXPORTER ENTS"/>
    <property type="match status" value="1"/>
</dbReference>
<gene>
    <name evidence="11" type="ORF">KLO01_09110</name>
</gene>
<evidence type="ECO:0000256" key="4">
    <source>
        <dbReference type="ARBA" id="ARBA00022692"/>
    </source>
</evidence>
<keyword evidence="5 9" id="KW-1133">Transmembrane helix</keyword>
<dbReference type="InterPro" id="IPR036259">
    <property type="entry name" value="MFS_trans_sf"/>
</dbReference>
<feature type="transmembrane region" description="Helical" evidence="9">
    <location>
        <begin position="332"/>
        <end position="355"/>
    </location>
</feature>
<evidence type="ECO:0000256" key="7">
    <source>
        <dbReference type="ARBA" id="ARBA00038075"/>
    </source>
</evidence>
<feature type="transmembrane region" description="Helical" evidence="9">
    <location>
        <begin position="244"/>
        <end position="265"/>
    </location>
</feature>
<dbReference type="AlphaFoldDB" id="A0A512SY64"/>
<evidence type="ECO:0000256" key="6">
    <source>
        <dbReference type="ARBA" id="ARBA00023136"/>
    </source>
</evidence>
<evidence type="ECO:0000256" key="5">
    <source>
        <dbReference type="ARBA" id="ARBA00022989"/>
    </source>
</evidence>
<accession>A0A512SY64</accession>
<keyword evidence="6 9" id="KW-0472">Membrane</keyword>
<dbReference type="EMBL" id="BKBA01000003">
    <property type="protein sequence ID" value="GEQ12864.1"/>
    <property type="molecule type" value="Genomic_DNA"/>
</dbReference>
<feature type="transmembrane region" description="Helical" evidence="9">
    <location>
        <begin position="72"/>
        <end position="101"/>
    </location>
</feature>
<keyword evidence="4 9" id="KW-0812">Transmembrane</keyword>
<dbReference type="InterPro" id="IPR011701">
    <property type="entry name" value="MFS"/>
</dbReference>
<sequence length="408" mass="41314">MLAVRQARLVLGASVLSTVGDVMAMVALMLQLHDGGHGPYAVMALLICFAVPIVVTMGLAGSVADQHDPRRVLVLSLTVQALGAVGLVLAPDLAWTCVAVVVMQTGFAFANPVWTSVMPLLVGESLSGTFVSLAQGMRSLASPVGAAAAGILVQHWGTQLVLGVNAASVVGLVGAALALRASRPPSPRSRTAVLPREGYVALRRDPVLAALVLGVVPIILTVEAVNAVEVFLVRGELGATPTGYGLAEAVSGVGLVLGSFAAGAVRSRGARIRGLLLGIAVVPLLQVGQGLAPTLSLYAVCAFAIGLALGVVNALVFALLLREVVEHDRGKVLALVSGLSRTATIGALAIGGVLGTQVGARTAYVVCGSVGLLIAATAALRVRAGVHRSVDGLSIRQSVPTGSRQDHA</sequence>
<feature type="transmembrane region" description="Helical" evidence="9">
    <location>
        <begin position="297"/>
        <end position="320"/>
    </location>
</feature>
<evidence type="ECO:0000256" key="9">
    <source>
        <dbReference type="SAM" id="Phobius"/>
    </source>
</evidence>
<dbReference type="GO" id="GO:0005886">
    <property type="term" value="C:plasma membrane"/>
    <property type="evidence" value="ECO:0007669"/>
    <property type="project" value="UniProtKB-SubCell"/>
</dbReference>
<feature type="domain" description="Major facilitator superfamily (MFS) profile" evidence="10">
    <location>
        <begin position="207"/>
        <end position="408"/>
    </location>
</feature>
<evidence type="ECO:0000256" key="3">
    <source>
        <dbReference type="ARBA" id="ARBA00022475"/>
    </source>
</evidence>
<comment type="subcellular location">
    <subcellularLocation>
        <location evidence="1">Cell inner membrane</location>
        <topology evidence="1">Multi-pass membrane protein</topology>
    </subcellularLocation>
</comment>
<keyword evidence="3" id="KW-1003">Cell membrane</keyword>
<evidence type="ECO:0000256" key="1">
    <source>
        <dbReference type="ARBA" id="ARBA00004429"/>
    </source>
</evidence>
<dbReference type="Pfam" id="PF07690">
    <property type="entry name" value="MFS_1"/>
    <property type="match status" value="2"/>
</dbReference>
<feature type="transmembrane region" description="Helical" evidence="9">
    <location>
        <begin position="40"/>
        <end position="60"/>
    </location>
</feature>
<evidence type="ECO:0000256" key="8">
    <source>
        <dbReference type="ARBA" id="ARBA00040914"/>
    </source>
</evidence>
<comment type="caution">
    <text evidence="11">The sequence shown here is derived from an EMBL/GenBank/DDBJ whole genome shotgun (WGS) entry which is preliminary data.</text>
</comment>
<feature type="transmembrane region" description="Helical" evidence="9">
    <location>
        <begin position="361"/>
        <end position="380"/>
    </location>
</feature>
<feature type="transmembrane region" description="Helical" evidence="9">
    <location>
        <begin position="162"/>
        <end position="181"/>
    </location>
</feature>
<dbReference type="InterPro" id="IPR020846">
    <property type="entry name" value="MFS_dom"/>
</dbReference>
<evidence type="ECO:0000259" key="10">
    <source>
        <dbReference type="PROSITE" id="PS50850"/>
    </source>
</evidence>
<proteinExistence type="inferred from homology"/>
<evidence type="ECO:0000313" key="12">
    <source>
        <dbReference type="Proteomes" id="UP000321793"/>
    </source>
</evidence>
<keyword evidence="12" id="KW-1185">Reference proteome</keyword>
<feature type="transmembrane region" description="Helical" evidence="9">
    <location>
        <begin position="272"/>
        <end position="291"/>
    </location>
</feature>